<sequence>MAMAMAMPNAGSDLPVTTSDKPPKTLKKEKRVEKGKRERKEWEVMKELKHDQGISKLKKRGWPEEIDRKHAELVGAQGALEKLHQLLKMEKEMPCTFPFQ</sequence>
<evidence type="ECO:0000256" key="1">
    <source>
        <dbReference type="SAM" id="MobiDB-lite"/>
    </source>
</evidence>
<name>A0AAD6RL55_9ROSI</name>
<gene>
    <name evidence="2" type="ORF">NC653_001059</name>
</gene>
<protein>
    <submittedName>
        <fullName evidence="2">Uncharacterized protein</fullName>
    </submittedName>
</protein>
<proteinExistence type="predicted"/>
<comment type="caution">
    <text evidence="2">The sequence shown here is derived from an EMBL/GenBank/DDBJ whole genome shotgun (WGS) entry which is preliminary data.</text>
</comment>
<dbReference type="Proteomes" id="UP001164929">
    <property type="component" value="Chromosome 1"/>
</dbReference>
<reference evidence="2 3" key="1">
    <citation type="journal article" date="2023" name="Mol. Ecol. Resour.">
        <title>Chromosome-level genome assembly of a triploid poplar Populus alba 'Berolinensis'.</title>
        <authorList>
            <person name="Chen S."/>
            <person name="Yu Y."/>
            <person name="Wang X."/>
            <person name="Wang S."/>
            <person name="Zhang T."/>
            <person name="Zhou Y."/>
            <person name="He R."/>
            <person name="Meng N."/>
            <person name="Wang Y."/>
            <person name="Liu W."/>
            <person name="Liu Z."/>
            <person name="Liu J."/>
            <person name="Guo Q."/>
            <person name="Huang H."/>
            <person name="Sederoff R.R."/>
            <person name="Wang G."/>
            <person name="Qu G."/>
            <person name="Chen S."/>
        </authorList>
    </citation>
    <scope>NUCLEOTIDE SEQUENCE [LARGE SCALE GENOMIC DNA]</scope>
    <source>
        <strain evidence="2">SC-2020</strain>
    </source>
</reference>
<accession>A0AAD6RL55</accession>
<dbReference type="AlphaFoldDB" id="A0AAD6RL55"/>
<keyword evidence="3" id="KW-1185">Reference proteome</keyword>
<organism evidence="2 3">
    <name type="scientific">Populus alba x Populus x berolinensis</name>
    <dbReference type="NCBI Taxonomy" id="444605"/>
    <lineage>
        <taxon>Eukaryota</taxon>
        <taxon>Viridiplantae</taxon>
        <taxon>Streptophyta</taxon>
        <taxon>Embryophyta</taxon>
        <taxon>Tracheophyta</taxon>
        <taxon>Spermatophyta</taxon>
        <taxon>Magnoliopsida</taxon>
        <taxon>eudicotyledons</taxon>
        <taxon>Gunneridae</taxon>
        <taxon>Pentapetalae</taxon>
        <taxon>rosids</taxon>
        <taxon>fabids</taxon>
        <taxon>Malpighiales</taxon>
        <taxon>Salicaceae</taxon>
        <taxon>Saliceae</taxon>
        <taxon>Populus</taxon>
    </lineage>
</organism>
<dbReference type="EMBL" id="JAQIZT010000001">
    <property type="protein sequence ID" value="KAJ7010496.1"/>
    <property type="molecule type" value="Genomic_DNA"/>
</dbReference>
<feature type="compositionally biased region" description="Basic and acidic residues" evidence="1">
    <location>
        <begin position="30"/>
        <end position="41"/>
    </location>
</feature>
<evidence type="ECO:0000313" key="3">
    <source>
        <dbReference type="Proteomes" id="UP001164929"/>
    </source>
</evidence>
<feature type="region of interest" description="Disordered" evidence="1">
    <location>
        <begin position="1"/>
        <end position="41"/>
    </location>
</feature>
<evidence type="ECO:0000313" key="2">
    <source>
        <dbReference type="EMBL" id="KAJ7010496.1"/>
    </source>
</evidence>